<protein>
    <submittedName>
        <fullName evidence="3">Uncharacterized protein</fullName>
    </submittedName>
</protein>
<feature type="compositionally biased region" description="Basic and acidic residues" evidence="1">
    <location>
        <begin position="52"/>
        <end position="64"/>
    </location>
</feature>
<comment type="caution">
    <text evidence="3">The sequence shown here is derived from an EMBL/GenBank/DDBJ whole genome shotgun (WGS) entry which is preliminary data.</text>
</comment>
<keyword evidence="2" id="KW-0472">Membrane</keyword>
<proteinExistence type="predicted"/>
<keyword evidence="2" id="KW-0812">Transmembrane</keyword>
<feature type="transmembrane region" description="Helical" evidence="2">
    <location>
        <begin position="157"/>
        <end position="179"/>
    </location>
</feature>
<dbReference type="EMBL" id="JAVXUP010002350">
    <property type="protein sequence ID" value="KAK3003867.1"/>
    <property type="molecule type" value="Genomic_DNA"/>
</dbReference>
<dbReference type="AlphaFoldDB" id="A0AA88V895"/>
<gene>
    <name evidence="3" type="ORF">RJ639_019590</name>
</gene>
<dbReference type="Pfam" id="PF05097">
    <property type="entry name" value="DUF688"/>
    <property type="match status" value="1"/>
</dbReference>
<name>A0AA88V895_9ASTE</name>
<evidence type="ECO:0000313" key="3">
    <source>
        <dbReference type="EMBL" id="KAK3003867.1"/>
    </source>
</evidence>
<evidence type="ECO:0000313" key="4">
    <source>
        <dbReference type="Proteomes" id="UP001188597"/>
    </source>
</evidence>
<accession>A0AA88V895</accession>
<feature type="compositionally biased region" description="Low complexity" evidence="1">
    <location>
        <begin position="91"/>
        <end position="101"/>
    </location>
</feature>
<feature type="compositionally biased region" description="Pro residues" evidence="1">
    <location>
        <begin position="72"/>
        <end position="85"/>
    </location>
</feature>
<dbReference type="PANTHER" id="PTHR35466">
    <property type="entry name" value="SERINE/ARGININE REPETITIVE MATRIX PROTEIN 1"/>
    <property type="match status" value="1"/>
</dbReference>
<feature type="region of interest" description="Disordered" evidence="1">
    <location>
        <begin position="1"/>
        <end position="110"/>
    </location>
</feature>
<evidence type="ECO:0000256" key="2">
    <source>
        <dbReference type="SAM" id="Phobius"/>
    </source>
</evidence>
<reference evidence="3" key="1">
    <citation type="submission" date="2022-12" db="EMBL/GenBank/DDBJ databases">
        <title>Draft genome assemblies for two species of Escallonia (Escalloniales).</title>
        <authorList>
            <person name="Chanderbali A."/>
            <person name="Dervinis C."/>
            <person name="Anghel I."/>
            <person name="Soltis D."/>
            <person name="Soltis P."/>
            <person name="Zapata F."/>
        </authorList>
    </citation>
    <scope>NUCLEOTIDE SEQUENCE</scope>
    <source>
        <strain evidence="3">UCBG64.0493</strain>
        <tissue evidence="3">Leaf</tissue>
    </source>
</reference>
<keyword evidence="4" id="KW-1185">Reference proteome</keyword>
<keyword evidence="2" id="KW-1133">Transmembrane helix</keyword>
<dbReference type="PANTHER" id="PTHR35466:SF4">
    <property type="entry name" value="EXPRESSED PROTEIN"/>
    <property type="match status" value="1"/>
</dbReference>
<sequence>MAIDGSFKKPGSIPFKWEIRPGVPKVQEHQDQQQQSPGYYHHYSFVQQEQQQKQKEKLSDHDRSFPSTPQKLRPPPGGLYFPSPPEHQNRSSRSTLQSRSQSLRRDRPNLSPEIVSSGCFINPLLRRKYEEEDQQAQARVPLCFRTRNLVQIVRFKLKVPITISRLTIFFLFLILPVIATTST</sequence>
<dbReference type="Proteomes" id="UP001188597">
    <property type="component" value="Unassembled WGS sequence"/>
</dbReference>
<dbReference type="InterPro" id="IPR007789">
    <property type="entry name" value="DUF688"/>
</dbReference>
<evidence type="ECO:0000256" key="1">
    <source>
        <dbReference type="SAM" id="MobiDB-lite"/>
    </source>
</evidence>
<organism evidence="3 4">
    <name type="scientific">Escallonia herrerae</name>
    <dbReference type="NCBI Taxonomy" id="1293975"/>
    <lineage>
        <taxon>Eukaryota</taxon>
        <taxon>Viridiplantae</taxon>
        <taxon>Streptophyta</taxon>
        <taxon>Embryophyta</taxon>
        <taxon>Tracheophyta</taxon>
        <taxon>Spermatophyta</taxon>
        <taxon>Magnoliopsida</taxon>
        <taxon>eudicotyledons</taxon>
        <taxon>Gunneridae</taxon>
        <taxon>Pentapetalae</taxon>
        <taxon>asterids</taxon>
        <taxon>campanulids</taxon>
        <taxon>Escalloniales</taxon>
        <taxon>Escalloniaceae</taxon>
        <taxon>Escallonia</taxon>
    </lineage>
</organism>